<evidence type="ECO:0000256" key="7">
    <source>
        <dbReference type="ARBA" id="ARBA00023288"/>
    </source>
</evidence>
<dbReference type="EMBL" id="MLQR01000001">
    <property type="protein sequence ID" value="OIJ17623.1"/>
    <property type="molecule type" value="Genomic_DNA"/>
</dbReference>
<dbReference type="NCBIfam" id="TIGR02887">
    <property type="entry name" value="spore_ger_x_C"/>
    <property type="match status" value="1"/>
</dbReference>
<evidence type="ECO:0000259" key="8">
    <source>
        <dbReference type="Pfam" id="PF05504"/>
    </source>
</evidence>
<keyword evidence="5" id="KW-0472">Membrane</keyword>
<name>A0A1S2LZG9_9BACI</name>
<dbReference type="Pfam" id="PF05504">
    <property type="entry name" value="Spore_GerAC"/>
    <property type="match status" value="1"/>
</dbReference>
<keyword evidence="4" id="KW-0732">Signal</keyword>
<dbReference type="RefSeq" id="WP_071308347.1">
    <property type="nucleotide sequence ID" value="NZ_MLQR01000001.1"/>
</dbReference>
<keyword evidence="6" id="KW-0564">Palmitate</keyword>
<evidence type="ECO:0000256" key="5">
    <source>
        <dbReference type="ARBA" id="ARBA00023136"/>
    </source>
</evidence>
<evidence type="ECO:0000256" key="4">
    <source>
        <dbReference type="ARBA" id="ARBA00022729"/>
    </source>
</evidence>
<proteinExistence type="inferred from homology"/>
<keyword evidence="7" id="KW-0449">Lipoprotein</keyword>
<evidence type="ECO:0000256" key="1">
    <source>
        <dbReference type="ARBA" id="ARBA00004635"/>
    </source>
</evidence>
<dbReference type="AlphaFoldDB" id="A0A1S2LZG9"/>
<reference evidence="10 11" key="1">
    <citation type="submission" date="2016-10" db="EMBL/GenBank/DDBJ databases">
        <title>Draft genome sequences of four alkaliphilic bacteria belonging to the Anaerobacillus genus.</title>
        <authorList>
            <person name="Bassil N.M."/>
            <person name="Lloyd J.R."/>
        </authorList>
    </citation>
    <scope>NUCLEOTIDE SEQUENCE [LARGE SCALE GENOMIC DNA]</scope>
    <source>
        <strain evidence="10 11">DSM 18345</strain>
    </source>
</reference>
<evidence type="ECO:0000313" key="10">
    <source>
        <dbReference type="EMBL" id="OIJ17623.1"/>
    </source>
</evidence>
<dbReference type="PANTHER" id="PTHR35789:SF1">
    <property type="entry name" value="SPORE GERMINATION PROTEIN B3"/>
    <property type="match status" value="1"/>
</dbReference>
<feature type="domain" description="Spore germination protein N-terminal" evidence="9">
    <location>
        <begin position="42"/>
        <end position="218"/>
    </location>
</feature>
<sequence>MKKSILEKILQINNMFKGFRVKRRSILLVLVCPIFLTGCYNSVELQDLAIVSVIGVDKHPESDEYEVSLQIVNPAIVTASEGVGGGDRLPVTVFTGNGKTFLDAIQRSIHKIPGQIFLGHVQIFVFSEELARQGIEDLLDFIRRDVEMRMTSRILIAKGHPAKVIVQTIQAIELLPAKAIGDKLKFSEKLMSTKIMNDAKNVIKDIKSKGKEAMISGVSVEGDVEKGFGKSNYDKTEMSATIIIDDLALFKEDKLQTWVEGDYSRAFLQLINEMQNTIVVLDSNEEKEVLTVEILFSKVTIKPKVEEENPVFYLEVLQNGLIGDVECSDLDLNKKEDIAKLEKQLSERTKGEIIKAIDQAQQVRTDVFGFGKAFHLEYPKEWKKFEGNWGDVFKDCKVEVRVESNIRRTGMIF</sequence>
<comment type="caution">
    <text evidence="10">The sequence shown here is derived from an EMBL/GenBank/DDBJ whole genome shotgun (WGS) entry which is preliminary data.</text>
</comment>
<evidence type="ECO:0000256" key="6">
    <source>
        <dbReference type="ARBA" id="ARBA00023139"/>
    </source>
</evidence>
<evidence type="ECO:0000256" key="2">
    <source>
        <dbReference type="ARBA" id="ARBA00007886"/>
    </source>
</evidence>
<dbReference type="InterPro" id="IPR038501">
    <property type="entry name" value="Spore_GerAC_C_sf"/>
</dbReference>
<protein>
    <submittedName>
        <fullName evidence="10">Uncharacterized protein</fullName>
    </submittedName>
</protein>
<keyword evidence="3" id="KW-0309">Germination</keyword>
<dbReference type="InterPro" id="IPR008844">
    <property type="entry name" value="Spore_GerAC-like"/>
</dbReference>
<keyword evidence="11" id="KW-1185">Reference proteome</keyword>
<evidence type="ECO:0000256" key="3">
    <source>
        <dbReference type="ARBA" id="ARBA00022544"/>
    </source>
</evidence>
<dbReference type="OrthoDB" id="9816067at2"/>
<dbReference type="GO" id="GO:0016020">
    <property type="term" value="C:membrane"/>
    <property type="evidence" value="ECO:0007669"/>
    <property type="project" value="UniProtKB-SubCell"/>
</dbReference>
<organism evidence="10 11">
    <name type="scientific">Anaerobacillus alkalilacustris</name>
    <dbReference type="NCBI Taxonomy" id="393763"/>
    <lineage>
        <taxon>Bacteria</taxon>
        <taxon>Bacillati</taxon>
        <taxon>Bacillota</taxon>
        <taxon>Bacilli</taxon>
        <taxon>Bacillales</taxon>
        <taxon>Bacillaceae</taxon>
        <taxon>Anaerobacillus</taxon>
    </lineage>
</organism>
<dbReference type="GO" id="GO:0009847">
    <property type="term" value="P:spore germination"/>
    <property type="evidence" value="ECO:0007669"/>
    <property type="project" value="InterPro"/>
</dbReference>
<dbReference type="PANTHER" id="PTHR35789">
    <property type="entry name" value="SPORE GERMINATION PROTEIN B3"/>
    <property type="match status" value="1"/>
</dbReference>
<evidence type="ECO:0000259" key="9">
    <source>
        <dbReference type="Pfam" id="PF25198"/>
    </source>
</evidence>
<dbReference type="Gene3D" id="3.30.300.210">
    <property type="entry name" value="Nutrient germinant receptor protein C, domain 3"/>
    <property type="match status" value="1"/>
</dbReference>
<accession>A0A1S2LZG9</accession>
<evidence type="ECO:0000313" key="11">
    <source>
        <dbReference type="Proteomes" id="UP000179524"/>
    </source>
</evidence>
<dbReference type="InterPro" id="IPR046953">
    <property type="entry name" value="Spore_GerAC-like_C"/>
</dbReference>
<comment type="similarity">
    <text evidence="2">Belongs to the GerABKC lipoprotein family.</text>
</comment>
<dbReference type="Pfam" id="PF25198">
    <property type="entry name" value="Spore_GerAC_N"/>
    <property type="match status" value="1"/>
</dbReference>
<dbReference type="InterPro" id="IPR057336">
    <property type="entry name" value="GerAC_N"/>
</dbReference>
<dbReference type="Proteomes" id="UP000179524">
    <property type="component" value="Unassembled WGS sequence"/>
</dbReference>
<feature type="domain" description="Spore germination GerAC-like C-terminal" evidence="8">
    <location>
        <begin position="246"/>
        <end position="410"/>
    </location>
</feature>
<gene>
    <name evidence="10" type="ORF">BKP37_04000</name>
</gene>
<comment type="subcellular location">
    <subcellularLocation>
        <location evidence="1">Membrane</location>
        <topology evidence="1">Lipid-anchor</topology>
    </subcellularLocation>
</comment>